<comment type="caution">
    <text evidence="2">The sequence shown here is derived from an EMBL/GenBank/DDBJ whole genome shotgun (WGS) entry which is preliminary data.</text>
</comment>
<evidence type="ECO:0000313" key="3">
    <source>
        <dbReference type="Proteomes" id="UP000295277"/>
    </source>
</evidence>
<dbReference type="InterPro" id="IPR041698">
    <property type="entry name" value="Methyltransf_25"/>
</dbReference>
<evidence type="ECO:0000313" key="2">
    <source>
        <dbReference type="EMBL" id="TCM84700.1"/>
    </source>
</evidence>
<dbReference type="InterPro" id="IPR029063">
    <property type="entry name" value="SAM-dependent_MTases_sf"/>
</dbReference>
<dbReference type="RefSeq" id="WP_243642019.1">
    <property type="nucleotide sequence ID" value="NZ_SLVM01000010.1"/>
</dbReference>
<dbReference type="Proteomes" id="UP000295277">
    <property type="component" value="Unassembled WGS sequence"/>
</dbReference>
<dbReference type="GO" id="GO:0032259">
    <property type="term" value="P:methylation"/>
    <property type="evidence" value="ECO:0007669"/>
    <property type="project" value="UniProtKB-KW"/>
</dbReference>
<dbReference type="AlphaFoldDB" id="A0A4R1YUE0"/>
<keyword evidence="2" id="KW-0489">Methyltransferase</keyword>
<name>A0A4R1YUE0_9RHOB</name>
<gene>
    <name evidence="2" type="ORF">EV216_11016</name>
</gene>
<organism evidence="2 3">
    <name type="scientific">Rhodovulum steppense</name>
    <dbReference type="NCBI Taxonomy" id="540251"/>
    <lineage>
        <taxon>Bacteria</taxon>
        <taxon>Pseudomonadati</taxon>
        <taxon>Pseudomonadota</taxon>
        <taxon>Alphaproteobacteria</taxon>
        <taxon>Rhodobacterales</taxon>
        <taxon>Paracoccaceae</taxon>
        <taxon>Rhodovulum</taxon>
    </lineage>
</organism>
<feature type="domain" description="Methyltransferase" evidence="1">
    <location>
        <begin position="39"/>
        <end position="128"/>
    </location>
</feature>
<proteinExistence type="predicted"/>
<sequence>MDMEAFFTLYDDLPRGGPSDGDSLDWALALAGVPADGAICDAGCGPGADIAALLAHVPRGRVEAVELHPHYADRAAARFADEPRVRVRQGDMGALTGPFDLIWSAGALYFLGVTEGLSRWRAALAPGGAVAFSEACWFTATPSARARAFWDREYPQITDAAGIAAQVEAAGYTVLGQRPLSDAAWEGYFQPMERQIATLSPGASAALADVLAAAEDEIATWRACRAEYGYLLTVARPR</sequence>
<dbReference type="GO" id="GO:0008168">
    <property type="term" value="F:methyltransferase activity"/>
    <property type="evidence" value="ECO:0007669"/>
    <property type="project" value="UniProtKB-KW"/>
</dbReference>
<evidence type="ECO:0000259" key="1">
    <source>
        <dbReference type="Pfam" id="PF13649"/>
    </source>
</evidence>
<dbReference type="Pfam" id="PF13649">
    <property type="entry name" value="Methyltransf_25"/>
    <property type="match status" value="1"/>
</dbReference>
<protein>
    <submittedName>
        <fullName evidence="2">Trans-aconitate methyltransferase</fullName>
    </submittedName>
</protein>
<dbReference type="EMBL" id="SLVM01000010">
    <property type="protein sequence ID" value="TCM84700.1"/>
    <property type="molecule type" value="Genomic_DNA"/>
</dbReference>
<accession>A0A4R1YUE0</accession>
<dbReference type="SUPFAM" id="SSF53335">
    <property type="entry name" value="S-adenosyl-L-methionine-dependent methyltransferases"/>
    <property type="match status" value="1"/>
</dbReference>
<dbReference type="Gene3D" id="3.40.50.150">
    <property type="entry name" value="Vaccinia Virus protein VP39"/>
    <property type="match status" value="1"/>
</dbReference>
<keyword evidence="2" id="KW-0808">Transferase</keyword>
<keyword evidence="3" id="KW-1185">Reference proteome</keyword>
<reference evidence="2 3" key="1">
    <citation type="submission" date="2019-03" db="EMBL/GenBank/DDBJ databases">
        <title>Genomic Encyclopedia of Type Strains, Phase IV (KMG-IV): sequencing the most valuable type-strain genomes for metagenomic binning, comparative biology and taxonomic classification.</title>
        <authorList>
            <person name="Goeker M."/>
        </authorList>
    </citation>
    <scope>NUCLEOTIDE SEQUENCE [LARGE SCALE GENOMIC DNA]</scope>
    <source>
        <strain evidence="2 3">DSM 21153</strain>
    </source>
</reference>
<dbReference type="CDD" id="cd02440">
    <property type="entry name" value="AdoMet_MTases"/>
    <property type="match status" value="1"/>
</dbReference>